<proteinExistence type="predicted"/>
<feature type="compositionally biased region" description="Low complexity" evidence="1">
    <location>
        <begin position="45"/>
        <end position="55"/>
    </location>
</feature>
<dbReference type="EMBL" id="JABFUD020000009">
    <property type="protein sequence ID" value="KAI5075777.1"/>
    <property type="molecule type" value="Genomic_DNA"/>
</dbReference>
<name>A0A9D4UYJ2_ADICA</name>
<gene>
    <name evidence="2" type="ORF">GOP47_0009853</name>
</gene>
<evidence type="ECO:0000256" key="1">
    <source>
        <dbReference type="SAM" id="MobiDB-lite"/>
    </source>
</evidence>
<reference evidence="2" key="1">
    <citation type="submission" date="2021-01" db="EMBL/GenBank/DDBJ databases">
        <title>Adiantum capillus-veneris genome.</title>
        <authorList>
            <person name="Fang Y."/>
            <person name="Liao Q."/>
        </authorList>
    </citation>
    <scope>NUCLEOTIDE SEQUENCE</scope>
    <source>
        <strain evidence="2">H3</strain>
        <tissue evidence="2">Leaf</tissue>
    </source>
</reference>
<evidence type="ECO:0000313" key="2">
    <source>
        <dbReference type="EMBL" id="KAI5075777.1"/>
    </source>
</evidence>
<keyword evidence="3" id="KW-1185">Reference proteome</keyword>
<organism evidence="2 3">
    <name type="scientific">Adiantum capillus-veneris</name>
    <name type="common">Maidenhair fern</name>
    <dbReference type="NCBI Taxonomy" id="13818"/>
    <lineage>
        <taxon>Eukaryota</taxon>
        <taxon>Viridiplantae</taxon>
        <taxon>Streptophyta</taxon>
        <taxon>Embryophyta</taxon>
        <taxon>Tracheophyta</taxon>
        <taxon>Polypodiopsida</taxon>
        <taxon>Polypodiidae</taxon>
        <taxon>Polypodiales</taxon>
        <taxon>Pteridineae</taxon>
        <taxon>Pteridaceae</taxon>
        <taxon>Vittarioideae</taxon>
        <taxon>Adiantum</taxon>
    </lineage>
</organism>
<evidence type="ECO:0000313" key="3">
    <source>
        <dbReference type="Proteomes" id="UP000886520"/>
    </source>
</evidence>
<dbReference type="AlphaFoldDB" id="A0A9D4UYJ2"/>
<dbReference type="Proteomes" id="UP000886520">
    <property type="component" value="Chromosome 9"/>
</dbReference>
<sequence>MALDTILMQTNKIGCQPFIYIYIYISTYHSFSTSVRTEPRPPPTTSTYSPTAPSLPSASRTIASLSSFLPTSPLPLLPPQLNSLCPCCQATHVETALNSASTVVCVHTFPSPSFSLS</sequence>
<feature type="region of interest" description="Disordered" evidence="1">
    <location>
        <begin position="34"/>
        <end position="55"/>
    </location>
</feature>
<comment type="caution">
    <text evidence="2">The sequence shown here is derived from an EMBL/GenBank/DDBJ whole genome shotgun (WGS) entry which is preliminary data.</text>
</comment>
<accession>A0A9D4UYJ2</accession>
<protein>
    <submittedName>
        <fullName evidence="2">Uncharacterized protein</fullName>
    </submittedName>
</protein>